<reference evidence="2" key="1">
    <citation type="submission" date="2014-11" db="EMBL/GenBank/DDBJ databases">
        <authorList>
            <person name="Amaro Gonzalez C."/>
        </authorList>
    </citation>
    <scope>NUCLEOTIDE SEQUENCE</scope>
</reference>
<protein>
    <submittedName>
        <fullName evidence="2">Uncharacterized protein</fullName>
    </submittedName>
</protein>
<dbReference type="EMBL" id="GBXM01046201">
    <property type="protein sequence ID" value="JAH62376.1"/>
    <property type="molecule type" value="Transcribed_RNA"/>
</dbReference>
<evidence type="ECO:0000256" key="1">
    <source>
        <dbReference type="SAM" id="Phobius"/>
    </source>
</evidence>
<reference evidence="2" key="2">
    <citation type="journal article" date="2015" name="Fish Shellfish Immunol.">
        <title>Early steps in the European eel (Anguilla anguilla)-Vibrio vulnificus interaction in the gills: Role of the RtxA13 toxin.</title>
        <authorList>
            <person name="Callol A."/>
            <person name="Pajuelo D."/>
            <person name="Ebbesson L."/>
            <person name="Teles M."/>
            <person name="MacKenzie S."/>
            <person name="Amaro C."/>
        </authorList>
    </citation>
    <scope>NUCLEOTIDE SEQUENCE</scope>
</reference>
<keyword evidence="1" id="KW-1133">Transmembrane helix</keyword>
<organism evidence="2">
    <name type="scientific">Anguilla anguilla</name>
    <name type="common">European freshwater eel</name>
    <name type="synonym">Muraena anguilla</name>
    <dbReference type="NCBI Taxonomy" id="7936"/>
    <lineage>
        <taxon>Eukaryota</taxon>
        <taxon>Metazoa</taxon>
        <taxon>Chordata</taxon>
        <taxon>Craniata</taxon>
        <taxon>Vertebrata</taxon>
        <taxon>Euteleostomi</taxon>
        <taxon>Actinopterygii</taxon>
        <taxon>Neopterygii</taxon>
        <taxon>Teleostei</taxon>
        <taxon>Anguilliformes</taxon>
        <taxon>Anguillidae</taxon>
        <taxon>Anguilla</taxon>
    </lineage>
</organism>
<proteinExistence type="predicted"/>
<sequence length="34" mass="4123">MIYVYIGKITHQWIFDCLHVLFCSIFLLAMFLDQ</sequence>
<evidence type="ECO:0000313" key="2">
    <source>
        <dbReference type="EMBL" id="JAH21832.1"/>
    </source>
</evidence>
<keyword evidence="1" id="KW-0812">Transmembrane</keyword>
<dbReference type="EMBL" id="GBXM01086745">
    <property type="protein sequence ID" value="JAH21832.1"/>
    <property type="molecule type" value="Transcribed_RNA"/>
</dbReference>
<feature type="transmembrane region" description="Helical" evidence="1">
    <location>
        <begin position="12"/>
        <end position="32"/>
    </location>
</feature>
<keyword evidence="1" id="KW-0472">Membrane</keyword>
<dbReference type="AlphaFoldDB" id="A0A0E9QZC4"/>
<accession>A0A0E9QZC4</accession>
<name>A0A0E9QZC4_ANGAN</name>